<proteinExistence type="inferred from homology"/>
<gene>
    <name evidence="7" type="ORF">GCM10023320_10020</name>
</gene>
<dbReference type="SUPFAM" id="SSF56281">
    <property type="entry name" value="Metallo-hydrolase/oxidoreductase"/>
    <property type="match status" value="1"/>
</dbReference>
<evidence type="ECO:0000256" key="1">
    <source>
        <dbReference type="ARBA" id="ARBA00001947"/>
    </source>
</evidence>
<evidence type="ECO:0000256" key="2">
    <source>
        <dbReference type="ARBA" id="ARBA00007749"/>
    </source>
</evidence>
<keyword evidence="5" id="KW-0862">Zinc</keyword>
<dbReference type="Proteomes" id="UP001500804">
    <property type="component" value="Unassembled WGS sequence"/>
</dbReference>
<comment type="caution">
    <text evidence="7">The sequence shown here is derived from an EMBL/GenBank/DDBJ whole genome shotgun (WGS) entry which is preliminary data.</text>
</comment>
<evidence type="ECO:0000313" key="7">
    <source>
        <dbReference type="EMBL" id="GAA5113821.1"/>
    </source>
</evidence>
<dbReference type="Pfam" id="PF00753">
    <property type="entry name" value="Lactamase_B"/>
    <property type="match status" value="1"/>
</dbReference>
<evidence type="ECO:0000256" key="3">
    <source>
        <dbReference type="ARBA" id="ARBA00022723"/>
    </source>
</evidence>
<keyword evidence="3" id="KW-0479">Metal-binding</keyword>
<evidence type="ECO:0000256" key="4">
    <source>
        <dbReference type="ARBA" id="ARBA00022801"/>
    </source>
</evidence>
<feature type="domain" description="Metallo-beta-lactamase" evidence="6">
    <location>
        <begin position="23"/>
        <end position="208"/>
    </location>
</feature>
<dbReference type="InterPro" id="IPR051013">
    <property type="entry name" value="MBL_superfamily_lactonases"/>
</dbReference>
<evidence type="ECO:0000313" key="8">
    <source>
        <dbReference type="Proteomes" id="UP001500804"/>
    </source>
</evidence>
<dbReference type="EMBL" id="BAABJO010000003">
    <property type="protein sequence ID" value="GAA5113821.1"/>
    <property type="molecule type" value="Genomic_DNA"/>
</dbReference>
<keyword evidence="4" id="KW-0378">Hydrolase</keyword>
<dbReference type="RefSeq" id="WP_345603571.1">
    <property type="nucleotide sequence ID" value="NZ_BAABJO010000003.1"/>
</dbReference>
<dbReference type="PANTHER" id="PTHR42978">
    <property type="entry name" value="QUORUM-QUENCHING LACTONASE YTNP-RELATED-RELATED"/>
    <property type="match status" value="1"/>
</dbReference>
<comment type="cofactor">
    <cofactor evidence="1">
        <name>Zn(2+)</name>
        <dbReference type="ChEBI" id="CHEBI:29105"/>
    </cofactor>
</comment>
<dbReference type="SMART" id="SM00849">
    <property type="entry name" value="Lactamase_B"/>
    <property type="match status" value="1"/>
</dbReference>
<dbReference type="PANTHER" id="PTHR42978:SF2">
    <property type="entry name" value="102 KBASES UNSTABLE REGION: FROM 1 TO 119443"/>
    <property type="match status" value="1"/>
</dbReference>
<keyword evidence="8" id="KW-1185">Reference proteome</keyword>
<evidence type="ECO:0000259" key="6">
    <source>
        <dbReference type="SMART" id="SM00849"/>
    </source>
</evidence>
<name>A0ABP9NFF4_9PSEU</name>
<organism evidence="7 8">
    <name type="scientific">Pseudonocardia adelaidensis</name>
    <dbReference type="NCBI Taxonomy" id="648754"/>
    <lineage>
        <taxon>Bacteria</taxon>
        <taxon>Bacillati</taxon>
        <taxon>Actinomycetota</taxon>
        <taxon>Actinomycetes</taxon>
        <taxon>Pseudonocardiales</taxon>
        <taxon>Pseudonocardiaceae</taxon>
        <taxon>Pseudonocardia</taxon>
    </lineage>
</organism>
<dbReference type="InterPro" id="IPR001279">
    <property type="entry name" value="Metallo-B-lactamas"/>
</dbReference>
<protein>
    <recommendedName>
        <fullName evidence="6">Metallo-beta-lactamase domain-containing protein</fullName>
    </recommendedName>
</protein>
<accession>A0ABP9NFF4</accession>
<dbReference type="Gene3D" id="3.60.15.10">
    <property type="entry name" value="Ribonuclease Z/Hydroxyacylglutathione hydrolase-like"/>
    <property type="match status" value="1"/>
</dbReference>
<comment type="similarity">
    <text evidence="2">Belongs to the metallo-beta-lactamase superfamily.</text>
</comment>
<evidence type="ECO:0000256" key="5">
    <source>
        <dbReference type="ARBA" id="ARBA00022833"/>
    </source>
</evidence>
<sequence>MYELTILFHGFPGKSTCHGGLGWSTVALLQGHGETLLVDTGGYGYRTPLLARLEERGVRRSDITGVVLTHCHWDHICNFALFPNARVVVPRPDLEWAAAQPIGTWELPEFHVEKLAAADHVLRVEDGGEPLPQVHAVATPGHTPGHFAYHVATSGGPVLFAGDAVKNEYELRTGDTDMTLDAAESRRSIEKVREMLRADPDLVLVPGHDRLLGMRDGEIVAHSQLRAGVRAWLPGTAEPTTTVDLVPASGGTRQ</sequence>
<reference evidence="8" key="1">
    <citation type="journal article" date="2019" name="Int. J. Syst. Evol. Microbiol.">
        <title>The Global Catalogue of Microorganisms (GCM) 10K type strain sequencing project: providing services to taxonomists for standard genome sequencing and annotation.</title>
        <authorList>
            <consortium name="The Broad Institute Genomics Platform"/>
            <consortium name="The Broad Institute Genome Sequencing Center for Infectious Disease"/>
            <person name="Wu L."/>
            <person name="Ma J."/>
        </authorList>
    </citation>
    <scope>NUCLEOTIDE SEQUENCE [LARGE SCALE GENOMIC DNA]</scope>
    <source>
        <strain evidence="8">JCM 18302</strain>
    </source>
</reference>
<dbReference type="InterPro" id="IPR036866">
    <property type="entry name" value="RibonucZ/Hydroxyglut_hydro"/>
</dbReference>